<gene>
    <name evidence="1" type="ORF">AR9_g052</name>
</gene>
<dbReference type="RefSeq" id="YP_009282957.1">
    <property type="nucleotide sequence ID" value="NC_031039.1"/>
</dbReference>
<dbReference type="GeneID" id="29058771"/>
<reference evidence="1 2" key="1">
    <citation type="journal article" date="2016" name="Virology">
        <title>The genome of AR9, a giant transducing Bacillus phage encoding two multisubunit RNA polymerases.</title>
        <authorList>
            <person name="Lavysh D."/>
            <person name="Sokolova M."/>
            <person name="Minakhin L."/>
            <person name="Yakunina M."/>
            <person name="Artamonova T."/>
            <person name="Kozyavkin S."/>
            <person name="Makarova K.S."/>
            <person name="Koonin E.V."/>
            <person name="Severinov K."/>
        </authorList>
    </citation>
    <scope>NUCLEOTIDE SEQUENCE [LARGE SCALE GENOMIC DNA]</scope>
</reference>
<name>A0A172JHW0_BPPB1</name>
<organism evidence="1 2">
    <name type="scientific">Bacillus phage AR9</name>
    <dbReference type="NCBI Taxonomy" id="1815509"/>
    <lineage>
        <taxon>Viruses</taxon>
        <taxon>Duplodnaviria</taxon>
        <taxon>Heunggongvirae</taxon>
        <taxon>Uroviricota</taxon>
        <taxon>Caudoviricetes</taxon>
        <taxon>Takahashivirus</taxon>
        <taxon>Bacillus phage PBS1</taxon>
    </lineage>
</organism>
<accession>A0A172JHW0</accession>
<dbReference type="Proteomes" id="UP000202618">
    <property type="component" value="Segment"/>
</dbReference>
<dbReference type="KEGG" id="vg:29058771"/>
<evidence type="ECO:0000313" key="1">
    <source>
        <dbReference type="EMBL" id="AMS01137.1"/>
    </source>
</evidence>
<evidence type="ECO:0000313" key="2">
    <source>
        <dbReference type="Proteomes" id="UP000202618"/>
    </source>
</evidence>
<sequence>MNHTVIKDNLEKAIHVALSDKHNTDKLNHIVKKYIDHNNQILYANAPLQRLYFSDTDRNHIFELTGVKKNYIGEIIKKVDMIKSSWKIVNNPFNILMAMIIRQYSIDKKEESLNNSLLYLTLSLYSSLHYKYFQYIPNENVMNYTINNLNNKFLFKQYGVVIKALFHTANKTLEKYEKDLKRGNDEDIVNFLMFLQTRLNNLMKNFTSEYMKNYKSKKYLNTEKDNTDEDNFYETDNVSLMISRLTSQTTNKFYSGDLNDRLIRVSSKFSDVSPITLKYALESIKKNEREKVESLIQSILQVYLIDGKNSYESIASQRFIAYCISIYSKSNTKDVNILRIKKLLDYFLKNNSNKYSETEREATRISYRKAFYMYIVLFIQQNQLKH</sequence>
<dbReference type="EMBL" id="KU878088">
    <property type="protein sequence ID" value="AMS01137.1"/>
    <property type="molecule type" value="Genomic_DNA"/>
</dbReference>
<proteinExistence type="predicted"/>
<dbReference type="OrthoDB" id="33730at10239"/>
<protein>
    <submittedName>
        <fullName evidence="1">Uncharacterized protein</fullName>
    </submittedName>
</protein>